<protein>
    <submittedName>
        <fullName evidence="14">Transcriptional regulatory protein ZraR</fullName>
    </submittedName>
</protein>
<dbReference type="EMBL" id="PVNK01000225">
    <property type="protein sequence ID" value="PRP92063.1"/>
    <property type="molecule type" value="Genomic_DNA"/>
</dbReference>
<keyword evidence="4" id="KW-0547">Nucleotide-binding</keyword>
<keyword evidence="8" id="KW-0238">DNA-binding</keyword>
<dbReference type="InterPro" id="IPR001789">
    <property type="entry name" value="Sig_transdc_resp-reg_receiver"/>
</dbReference>
<evidence type="ECO:0000256" key="11">
    <source>
        <dbReference type="PROSITE-ProRule" id="PRU00169"/>
    </source>
</evidence>
<evidence type="ECO:0000256" key="6">
    <source>
        <dbReference type="ARBA" id="ARBA00023012"/>
    </source>
</evidence>
<keyword evidence="2" id="KW-0963">Cytoplasm</keyword>
<keyword evidence="3 11" id="KW-0597">Phosphoprotein</keyword>
<dbReference type="Pfam" id="PF00158">
    <property type="entry name" value="Sigma54_activat"/>
    <property type="match status" value="1"/>
</dbReference>
<dbReference type="InterPro" id="IPR025943">
    <property type="entry name" value="Sigma_54_int_dom_ATP-bd_2"/>
</dbReference>
<dbReference type="GO" id="GO:0005524">
    <property type="term" value="F:ATP binding"/>
    <property type="evidence" value="ECO:0007669"/>
    <property type="project" value="UniProtKB-KW"/>
</dbReference>
<dbReference type="GO" id="GO:0043565">
    <property type="term" value="F:sequence-specific DNA binding"/>
    <property type="evidence" value="ECO:0007669"/>
    <property type="project" value="InterPro"/>
</dbReference>
<dbReference type="InterPro" id="IPR027417">
    <property type="entry name" value="P-loop_NTPase"/>
</dbReference>
<sequence length="516" mass="56832">MTKCLDAPDTVTGGRGQAVRLDLNYLISNEKEIGAKLAWQPPSMQEPSAQTVLVVDDEANILEALQKVLTKEGFEVLTAGNGRQALEILRKQPIRVMITDLRMPGMTGDDLLKAVKAITPEVEVIVMTAYGTVENAVEAMKLGAYDFVSKPLKRAAVVSAVRKALDKQQLVAENRELKAQLAAATTRSIVGNSQVMRATLEMAQQVANSSATVLLLGESGTGKELLARYIHEQSPRVDKPFVATNCAALPESILESELFGHEKGSFTGAVRARAGRFQEASGGTLFLDEIGEIPLQVQVKLLRALQEGEVEPVGGRTTPVDFRLVCATNRDLSEEVKAGRFREDLYYRINVVPVHVPPLRDRLEDVPLLVDHFLRMYTARHGKGVEGVGDEAVELMTRYGWPGNVRELENAVERAVVLSRGPVIQVDDLPPELRDPQAGHGRQLTFSVGTPLEEVERRMIMETLKFTRGDKRLAADLLGIATRTIYRKLEAGLIRDESYTPHREKSDKPDPKGIIH</sequence>
<dbReference type="PROSITE" id="PS00675">
    <property type="entry name" value="SIGMA54_INTERACT_1"/>
    <property type="match status" value="1"/>
</dbReference>
<dbReference type="Gene3D" id="1.10.10.60">
    <property type="entry name" value="Homeodomain-like"/>
    <property type="match status" value="1"/>
</dbReference>
<dbReference type="FunFam" id="3.40.50.300:FF:000006">
    <property type="entry name" value="DNA-binding transcriptional regulator NtrC"/>
    <property type="match status" value="1"/>
</dbReference>
<proteinExistence type="predicted"/>
<evidence type="ECO:0000313" key="15">
    <source>
        <dbReference type="Proteomes" id="UP000237968"/>
    </source>
</evidence>
<dbReference type="InterPro" id="IPR003593">
    <property type="entry name" value="AAA+_ATPase"/>
</dbReference>
<keyword evidence="10" id="KW-0804">Transcription</keyword>
<evidence type="ECO:0000256" key="5">
    <source>
        <dbReference type="ARBA" id="ARBA00022840"/>
    </source>
</evidence>
<dbReference type="Gene3D" id="1.10.8.60">
    <property type="match status" value="1"/>
</dbReference>
<dbReference type="Proteomes" id="UP000237968">
    <property type="component" value="Unassembled WGS sequence"/>
</dbReference>
<dbReference type="SUPFAM" id="SSF46689">
    <property type="entry name" value="Homeodomain-like"/>
    <property type="match status" value="1"/>
</dbReference>
<dbReference type="FunFam" id="1.10.8.60:FF:000014">
    <property type="entry name" value="DNA-binding transcriptional regulator NtrC"/>
    <property type="match status" value="1"/>
</dbReference>
<accession>A0A2S9XGS3</accession>
<evidence type="ECO:0000256" key="4">
    <source>
        <dbReference type="ARBA" id="ARBA00022741"/>
    </source>
</evidence>
<dbReference type="InterPro" id="IPR025662">
    <property type="entry name" value="Sigma_54_int_dom_ATP-bd_1"/>
</dbReference>
<dbReference type="CDD" id="cd00009">
    <property type="entry name" value="AAA"/>
    <property type="match status" value="1"/>
</dbReference>
<organism evidence="14 15">
    <name type="scientific">Enhygromyxa salina</name>
    <dbReference type="NCBI Taxonomy" id="215803"/>
    <lineage>
        <taxon>Bacteria</taxon>
        <taxon>Pseudomonadati</taxon>
        <taxon>Myxococcota</taxon>
        <taxon>Polyangia</taxon>
        <taxon>Nannocystales</taxon>
        <taxon>Nannocystaceae</taxon>
        <taxon>Enhygromyxa</taxon>
    </lineage>
</organism>
<dbReference type="InterPro" id="IPR002197">
    <property type="entry name" value="HTH_Fis"/>
</dbReference>
<dbReference type="SMART" id="SM00448">
    <property type="entry name" value="REC"/>
    <property type="match status" value="1"/>
</dbReference>
<dbReference type="FunFam" id="3.40.50.2300:FF:000018">
    <property type="entry name" value="DNA-binding transcriptional regulator NtrC"/>
    <property type="match status" value="1"/>
</dbReference>
<dbReference type="GO" id="GO:0005737">
    <property type="term" value="C:cytoplasm"/>
    <property type="evidence" value="ECO:0007669"/>
    <property type="project" value="UniProtKB-SubCell"/>
</dbReference>
<evidence type="ECO:0000256" key="2">
    <source>
        <dbReference type="ARBA" id="ARBA00022490"/>
    </source>
</evidence>
<keyword evidence="5" id="KW-0067">ATP-binding</keyword>
<feature type="domain" description="Sigma-54 factor interaction" evidence="12">
    <location>
        <begin position="189"/>
        <end position="417"/>
    </location>
</feature>
<dbReference type="PROSITE" id="PS00676">
    <property type="entry name" value="SIGMA54_INTERACT_2"/>
    <property type="match status" value="1"/>
</dbReference>
<dbReference type="Gene3D" id="3.40.50.300">
    <property type="entry name" value="P-loop containing nucleotide triphosphate hydrolases"/>
    <property type="match status" value="1"/>
</dbReference>
<evidence type="ECO:0000256" key="7">
    <source>
        <dbReference type="ARBA" id="ARBA00023015"/>
    </source>
</evidence>
<keyword evidence="6" id="KW-0902">Two-component regulatory system</keyword>
<keyword evidence="9" id="KW-0010">Activator</keyword>
<dbReference type="PROSITE" id="PS50045">
    <property type="entry name" value="SIGMA54_INTERACT_4"/>
    <property type="match status" value="1"/>
</dbReference>
<gene>
    <name evidence="14" type="primary">zraR_14</name>
    <name evidence="14" type="ORF">ENSA5_51570</name>
</gene>
<evidence type="ECO:0000313" key="14">
    <source>
        <dbReference type="EMBL" id="PRP92063.1"/>
    </source>
</evidence>
<keyword evidence="7" id="KW-0805">Transcription regulation</keyword>
<evidence type="ECO:0000256" key="9">
    <source>
        <dbReference type="ARBA" id="ARBA00023159"/>
    </source>
</evidence>
<dbReference type="PANTHER" id="PTHR32071:SF122">
    <property type="entry name" value="SIGMA FACTOR"/>
    <property type="match status" value="1"/>
</dbReference>
<dbReference type="PANTHER" id="PTHR32071">
    <property type="entry name" value="TRANSCRIPTIONAL REGULATORY PROTEIN"/>
    <property type="match status" value="1"/>
</dbReference>
<evidence type="ECO:0000256" key="8">
    <source>
        <dbReference type="ARBA" id="ARBA00023125"/>
    </source>
</evidence>
<feature type="modified residue" description="4-aspartylphosphate" evidence="11">
    <location>
        <position position="100"/>
    </location>
</feature>
<dbReference type="SUPFAM" id="SSF52172">
    <property type="entry name" value="CheY-like"/>
    <property type="match status" value="1"/>
</dbReference>
<dbReference type="PROSITE" id="PS00688">
    <property type="entry name" value="SIGMA54_INTERACT_3"/>
    <property type="match status" value="1"/>
</dbReference>
<dbReference type="GO" id="GO:0000160">
    <property type="term" value="P:phosphorelay signal transduction system"/>
    <property type="evidence" value="ECO:0007669"/>
    <property type="project" value="UniProtKB-KW"/>
</dbReference>
<dbReference type="InterPro" id="IPR058031">
    <property type="entry name" value="AAA_lid_NorR"/>
</dbReference>
<dbReference type="InterPro" id="IPR009057">
    <property type="entry name" value="Homeodomain-like_sf"/>
</dbReference>
<dbReference type="AlphaFoldDB" id="A0A2S9XGS3"/>
<dbReference type="Pfam" id="PF02954">
    <property type="entry name" value="HTH_8"/>
    <property type="match status" value="1"/>
</dbReference>
<evidence type="ECO:0000256" key="10">
    <source>
        <dbReference type="ARBA" id="ARBA00023163"/>
    </source>
</evidence>
<evidence type="ECO:0000256" key="1">
    <source>
        <dbReference type="ARBA" id="ARBA00004496"/>
    </source>
</evidence>
<feature type="domain" description="Response regulatory" evidence="13">
    <location>
        <begin position="51"/>
        <end position="165"/>
    </location>
</feature>
<dbReference type="InterPro" id="IPR025944">
    <property type="entry name" value="Sigma_54_int_dom_CS"/>
</dbReference>
<evidence type="ECO:0000259" key="12">
    <source>
        <dbReference type="PROSITE" id="PS50045"/>
    </source>
</evidence>
<comment type="caution">
    <text evidence="14">The sequence shown here is derived from an EMBL/GenBank/DDBJ whole genome shotgun (WGS) entry which is preliminary data.</text>
</comment>
<dbReference type="Pfam" id="PF25601">
    <property type="entry name" value="AAA_lid_14"/>
    <property type="match status" value="1"/>
</dbReference>
<dbReference type="InterPro" id="IPR011006">
    <property type="entry name" value="CheY-like_superfamily"/>
</dbReference>
<dbReference type="GO" id="GO:0006355">
    <property type="term" value="P:regulation of DNA-templated transcription"/>
    <property type="evidence" value="ECO:0007669"/>
    <property type="project" value="InterPro"/>
</dbReference>
<evidence type="ECO:0000259" key="13">
    <source>
        <dbReference type="PROSITE" id="PS50110"/>
    </source>
</evidence>
<dbReference type="SMART" id="SM00382">
    <property type="entry name" value="AAA"/>
    <property type="match status" value="1"/>
</dbReference>
<evidence type="ECO:0000256" key="3">
    <source>
        <dbReference type="ARBA" id="ARBA00022553"/>
    </source>
</evidence>
<comment type="subcellular location">
    <subcellularLocation>
        <location evidence="1">Cytoplasm</location>
    </subcellularLocation>
</comment>
<dbReference type="PROSITE" id="PS50110">
    <property type="entry name" value="RESPONSE_REGULATORY"/>
    <property type="match status" value="1"/>
</dbReference>
<reference evidence="14 15" key="1">
    <citation type="submission" date="2018-03" db="EMBL/GenBank/DDBJ databases">
        <title>Draft Genome Sequences of the Obligatory Marine Myxobacteria Enhygromyxa salina SWB005.</title>
        <authorList>
            <person name="Poehlein A."/>
            <person name="Moghaddam J.A."/>
            <person name="Harms H."/>
            <person name="Alanjari M."/>
            <person name="Koenig G.M."/>
            <person name="Daniel R."/>
            <person name="Schaeberle T.F."/>
        </authorList>
    </citation>
    <scope>NUCLEOTIDE SEQUENCE [LARGE SCALE GENOMIC DNA]</scope>
    <source>
        <strain evidence="14 15">SWB005</strain>
    </source>
</reference>
<dbReference type="InterPro" id="IPR002078">
    <property type="entry name" value="Sigma_54_int"/>
</dbReference>
<keyword evidence="15" id="KW-1185">Reference proteome</keyword>
<dbReference type="Gene3D" id="3.40.50.2300">
    <property type="match status" value="1"/>
</dbReference>
<dbReference type="SUPFAM" id="SSF52540">
    <property type="entry name" value="P-loop containing nucleoside triphosphate hydrolases"/>
    <property type="match status" value="1"/>
</dbReference>
<name>A0A2S9XGS3_9BACT</name>
<dbReference type="Pfam" id="PF00072">
    <property type="entry name" value="Response_reg"/>
    <property type="match status" value="1"/>
</dbReference>